<keyword evidence="3" id="KW-0067">ATP-binding</keyword>
<comment type="similarity">
    <text evidence="2">Belongs to the SNF2/RAD54 helicase family.</text>
</comment>
<evidence type="ECO:0000256" key="2">
    <source>
        <dbReference type="ARBA" id="ARBA00007025"/>
    </source>
</evidence>
<keyword evidence="6" id="KW-1185">Reference proteome</keyword>
<evidence type="ECO:0000256" key="1">
    <source>
        <dbReference type="ARBA" id="ARBA00004123"/>
    </source>
</evidence>
<organism evidence="5 6">
    <name type="scientific">Fasciola hepatica</name>
    <name type="common">Liver fluke</name>
    <dbReference type="NCBI Taxonomy" id="6192"/>
    <lineage>
        <taxon>Eukaryota</taxon>
        <taxon>Metazoa</taxon>
        <taxon>Spiralia</taxon>
        <taxon>Lophotrochozoa</taxon>
        <taxon>Platyhelminthes</taxon>
        <taxon>Trematoda</taxon>
        <taxon>Digenea</taxon>
        <taxon>Plagiorchiida</taxon>
        <taxon>Echinostomata</taxon>
        <taxon>Echinostomatoidea</taxon>
        <taxon>Fasciolidae</taxon>
        <taxon>Fasciola</taxon>
    </lineage>
</organism>
<keyword evidence="3" id="KW-0547">Nucleotide-binding</keyword>
<dbReference type="GO" id="GO:0004386">
    <property type="term" value="F:helicase activity"/>
    <property type="evidence" value="ECO:0007669"/>
    <property type="project" value="UniProtKB-KW"/>
</dbReference>
<dbReference type="SUPFAM" id="SSF52540">
    <property type="entry name" value="P-loop containing nucleoside triphosphate hydrolases"/>
    <property type="match status" value="1"/>
</dbReference>
<dbReference type="Proteomes" id="UP000230066">
    <property type="component" value="Unassembled WGS sequence"/>
</dbReference>
<sequence length="270" mass="30544">MIIGSLWQHFKPLQQCCLSRSALRRSLAPSQLLRPDGIDSTEKEVFARTRLFSEPTIKCPKVTRLQDYSPTAFLSPFRKPLSPLNNDNVHEDLIRSILSKPFKVPMANYEGTSNDSRALGLRRSVSKIALHDPYEEGALVLYTPPEASAHDVLKKDSEKQYVHVVVDPMLSKVLRPHQRERQGPEGKPTVDKVMVVTPSSLLKNWYNEFYKWLHGKVHALAIDSGSKDEIDQKLGLRRSIILPKFPLGPATNSSGLLCMFLPISSRHQNR</sequence>
<gene>
    <name evidence="5" type="ORF">D915_003920</name>
</gene>
<proteinExistence type="inferred from homology"/>
<evidence type="ECO:0000313" key="6">
    <source>
        <dbReference type="Proteomes" id="UP000230066"/>
    </source>
</evidence>
<dbReference type="GO" id="GO:0016817">
    <property type="term" value="F:hydrolase activity, acting on acid anhydrides"/>
    <property type="evidence" value="ECO:0007669"/>
    <property type="project" value="InterPro"/>
</dbReference>
<evidence type="ECO:0000313" key="5">
    <source>
        <dbReference type="EMBL" id="THD25235.1"/>
    </source>
</evidence>
<keyword evidence="3" id="KW-0378">Hydrolase</keyword>
<dbReference type="EMBL" id="JXXN02001228">
    <property type="protein sequence ID" value="THD25235.1"/>
    <property type="molecule type" value="Genomic_DNA"/>
</dbReference>
<name>A0A4E0RET9_FASHE</name>
<accession>A0A4E0RET9</accession>
<feature type="domain" description="Rad54 N-terminal" evidence="4">
    <location>
        <begin position="86"/>
        <end position="145"/>
    </location>
</feature>
<dbReference type="InterPro" id="IPR013967">
    <property type="entry name" value="Rad54_N"/>
</dbReference>
<protein>
    <recommendedName>
        <fullName evidence="4">Rad54 N-terminal domain-containing protein</fullName>
    </recommendedName>
</protein>
<keyword evidence="3" id="KW-0347">Helicase</keyword>
<comment type="caution">
    <text evidence="5">The sequence shown here is derived from an EMBL/GenBank/DDBJ whole genome shotgun (WGS) entry which is preliminary data.</text>
</comment>
<dbReference type="AlphaFoldDB" id="A0A4E0RET9"/>
<dbReference type="Gene3D" id="3.40.50.10810">
    <property type="entry name" value="Tandem AAA-ATPase domain"/>
    <property type="match status" value="1"/>
</dbReference>
<dbReference type="Pfam" id="PF08658">
    <property type="entry name" value="Rad54_N"/>
    <property type="match status" value="1"/>
</dbReference>
<evidence type="ECO:0000256" key="3">
    <source>
        <dbReference type="ARBA" id="ARBA00022806"/>
    </source>
</evidence>
<evidence type="ECO:0000259" key="4">
    <source>
        <dbReference type="Pfam" id="PF08658"/>
    </source>
</evidence>
<dbReference type="GO" id="GO:0005634">
    <property type="term" value="C:nucleus"/>
    <property type="evidence" value="ECO:0007669"/>
    <property type="project" value="UniProtKB-SubCell"/>
</dbReference>
<dbReference type="InterPro" id="IPR038718">
    <property type="entry name" value="SNF2-like_sf"/>
</dbReference>
<comment type="subcellular location">
    <subcellularLocation>
        <location evidence="1">Nucleus</location>
    </subcellularLocation>
</comment>
<reference evidence="5" key="1">
    <citation type="submission" date="2019-03" db="EMBL/GenBank/DDBJ databases">
        <title>Improved annotation for the trematode Fasciola hepatica.</title>
        <authorList>
            <person name="Choi Y.-J."/>
            <person name="Martin J."/>
            <person name="Mitreva M."/>
        </authorList>
    </citation>
    <scope>NUCLEOTIDE SEQUENCE [LARGE SCALE GENOMIC DNA]</scope>
</reference>
<dbReference type="InterPro" id="IPR027417">
    <property type="entry name" value="P-loop_NTPase"/>
</dbReference>